<accession>A0A0P9CJY1</accession>
<dbReference type="AlphaFoldDB" id="A0A0P9CJY1"/>
<dbReference type="Proteomes" id="UP000050482">
    <property type="component" value="Unassembled WGS sequence"/>
</dbReference>
<dbReference type="PANTHER" id="PTHR37692:SF1">
    <property type="entry name" value="DUF420 DOMAIN-CONTAINING PROTEIN"/>
    <property type="match status" value="1"/>
</dbReference>
<dbReference type="Pfam" id="PF04238">
    <property type="entry name" value="DUF420"/>
    <property type="match status" value="1"/>
</dbReference>
<feature type="transmembrane region" description="Helical" evidence="1">
    <location>
        <begin position="113"/>
        <end position="137"/>
    </location>
</feature>
<gene>
    <name evidence="2" type="ORF">AN477_01135</name>
</gene>
<dbReference type="OrthoDB" id="2375575at2"/>
<feature type="transmembrane region" description="Helical" evidence="1">
    <location>
        <begin position="6"/>
        <end position="26"/>
    </location>
</feature>
<comment type="caution">
    <text evidence="2">The sequence shown here is derived from an EMBL/GenBank/DDBJ whole genome shotgun (WGS) entry which is preliminary data.</text>
</comment>
<keyword evidence="1" id="KW-1133">Transmembrane helix</keyword>
<evidence type="ECO:0008006" key="4">
    <source>
        <dbReference type="Google" id="ProtNLM"/>
    </source>
</evidence>
<organism evidence="2 3">
    <name type="scientific">Alicyclobacillus ferrooxydans</name>
    <dbReference type="NCBI Taxonomy" id="471514"/>
    <lineage>
        <taxon>Bacteria</taxon>
        <taxon>Bacillati</taxon>
        <taxon>Bacillota</taxon>
        <taxon>Bacilli</taxon>
        <taxon>Bacillales</taxon>
        <taxon>Alicyclobacillaceae</taxon>
        <taxon>Alicyclobacillus</taxon>
    </lineage>
</organism>
<name>A0A0P9CJY1_9BACL</name>
<keyword evidence="1" id="KW-0472">Membrane</keyword>
<dbReference type="PATRIC" id="fig|471514.4.peg.206"/>
<proteinExistence type="predicted"/>
<feature type="transmembrane region" description="Helical" evidence="1">
    <location>
        <begin position="79"/>
        <end position="101"/>
    </location>
</feature>
<dbReference type="STRING" id="471514.AN477_01135"/>
<dbReference type="PANTHER" id="PTHR37692">
    <property type="entry name" value="HYPOTHETICAL MEMBRANE SPANNING PROTEIN"/>
    <property type="match status" value="1"/>
</dbReference>
<evidence type="ECO:0000256" key="1">
    <source>
        <dbReference type="SAM" id="Phobius"/>
    </source>
</evidence>
<evidence type="ECO:0000313" key="3">
    <source>
        <dbReference type="Proteomes" id="UP000050482"/>
    </source>
</evidence>
<dbReference type="InterPro" id="IPR007352">
    <property type="entry name" value="DUF420"/>
</dbReference>
<reference evidence="2 3" key="1">
    <citation type="submission" date="2015-09" db="EMBL/GenBank/DDBJ databases">
        <title>Draft genome sequence of Alicyclobacillus ferrooxydans DSM 22381.</title>
        <authorList>
            <person name="Hemp J."/>
        </authorList>
    </citation>
    <scope>NUCLEOTIDE SEQUENCE [LARGE SCALE GENOMIC DNA]</scope>
    <source>
        <strain evidence="2 3">TC-34</strain>
    </source>
</reference>
<dbReference type="EMBL" id="LJCO01000008">
    <property type="protein sequence ID" value="KPV45566.1"/>
    <property type="molecule type" value="Genomic_DNA"/>
</dbReference>
<dbReference type="RefSeq" id="WP_054967341.1">
    <property type="nucleotide sequence ID" value="NZ_LJCO01000008.1"/>
</dbReference>
<keyword evidence="1" id="KW-0812">Transmembrane</keyword>
<keyword evidence="3" id="KW-1185">Reference proteome</keyword>
<evidence type="ECO:0000313" key="2">
    <source>
        <dbReference type="EMBL" id="KPV45566.1"/>
    </source>
</evidence>
<feature type="transmembrane region" description="Helical" evidence="1">
    <location>
        <begin position="38"/>
        <end position="59"/>
    </location>
</feature>
<sequence length="152" mass="17246">MAVAMAYVNEAFILSSAIVMAFGWYFIRRRNVEVHRRLMLIGSTLAALFFITYVLKTVIFGDTTFGGPKMWQTPYQVFLQAHSILATVAAILGIITLTFAFKSRFGSHRKIGPWTTSTWFVTAVTGFLVFLMLYIVFPQGETTNMFRAWLGH</sequence>
<protein>
    <recommendedName>
        <fullName evidence="4">DUF420 domain-containing protein</fullName>
    </recommendedName>
</protein>